<dbReference type="AlphaFoldDB" id="A0A380ZVQ0"/>
<evidence type="ECO:0000256" key="6">
    <source>
        <dbReference type="SAM" id="MobiDB-lite"/>
    </source>
</evidence>
<dbReference type="GO" id="GO:0043770">
    <property type="term" value="F:demethylmenaquinone methyltransferase activity"/>
    <property type="evidence" value="ECO:0007669"/>
    <property type="project" value="UniProtKB-UniRule"/>
</dbReference>
<dbReference type="GO" id="GO:0032259">
    <property type="term" value="P:methylation"/>
    <property type="evidence" value="ECO:0007669"/>
    <property type="project" value="UniProtKB-KW"/>
</dbReference>
<dbReference type="InterPro" id="IPR023576">
    <property type="entry name" value="UbiE/COQ5_MeTrFase_CS"/>
</dbReference>
<reference evidence="7 8" key="1">
    <citation type="submission" date="2018-06" db="EMBL/GenBank/DDBJ databases">
        <authorList>
            <consortium name="Pathogen Informatics"/>
            <person name="Doyle S."/>
        </authorList>
    </citation>
    <scope>NUCLEOTIDE SEQUENCE [LARGE SCALE GENOMIC DNA]</scope>
    <source>
        <strain evidence="7 8">NCTC11661</strain>
    </source>
</reference>
<proteinExistence type="inferred from homology"/>
<dbReference type="HAMAP" id="MF_01813">
    <property type="entry name" value="MenG_UbiE_methyltr"/>
    <property type="match status" value="1"/>
</dbReference>
<dbReference type="CDD" id="cd02440">
    <property type="entry name" value="AdoMet_MTases"/>
    <property type="match status" value="1"/>
</dbReference>
<dbReference type="EMBL" id="UFTJ01000003">
    <property type="protein sequence ID" value="SUV52868.1"/>
    <property type="molecule type" value="Genomic_DNA"/>
</dbReference>
<protein>
    <recommendedName>
        <fullName evidence="5">Demethylmenaquinone methyltransferase</fullName>
        <ecNumber evidence="5">2.1.1.163</ecNumber>
    </recommendedName>
</protein>
<evidence type="ECO:0000256" key="1">
    <source>
        <dbReference type="ARBA" id="ARBA00022428"/>
    </source>
</evidence>
<dbReference type="RefSeq" id="WP_002687948.1">
    <property type="nucleotide sequence ID" value="NZ_UFTJ01000003.1"/>
</dbReference>
<dbReference type="PANTHER" id="PTHR43591">
    <property type="entry name" value="METHYLTRANSFERASE"/>
    <property type="match status" value="1"/>
</dbReference>
<dbReference type="Gene3D" id="3.40.50.150">
    <property type="entry name" value="Vaccinia Virus protein VP39"/>
    <property type="match status" value="1"/>
</dbReference>
<dbReference type="GO" id="GO:0009234">
    <property type="term" value="P:menaquinone biosynthetic process"/>
    <property type="evidence" value="ECO:0007669"/>
    <property type="project" value="UniProtKB-UniRule"/>
</dbReference>
<comment type="pathway">
    <text evidence="5">Quinol/quinone metabolism; menaquinone biosynthesis; menaquinol from 1,4-dihydroxy-2-naphthoate: step 2/2.</text>
</comment>
<feature type="region of interest" description="Disordered" evidence="6">
    <location>
        <begin position="1"/>
        <end position="20"/>
    </location>
</feature>
<evidence type="ECO:0000313" key="8">
    <source>
        <dbReference type="Proteomes" id="UP000255515"/>
    </source>
</evidence>
<dbReference type="UniPathway" id="UPA00079">
    <property type="reaction ID" value="UER00169"/>
</dbReference>
<evidence type="ECO:0000256" key="4">
    <source>
        <dbReference type="ARBA" id="ARBA00022691"/>
    </source>
</evidence>
<name>A0A380ZVQ0_9FLAO</name>
<dbReference type="Proteomes" id="UP000255515">
    <property type="component" value="Unassembled WGS sequence"/>
</dbReference>
<feature type="compositionally biased region" description="Polar residues" evidence="6">
    <location>
        <begin position="1"/>
        <end position="10"/>
    </location>
</feature>
<dbReference type="PROSITE" id="PS51608">
    <property type="entry name" value="SAM_MT_UBIE"/>
    <property type="match status" value="1"/>
</dbReference>
<dbReference type="InterPro" id="IPR029063">
    <property type="entry name" value="SAM-dependent_MTases_sf"/>
</dbReference>
<feature type="binding site" evidence="5">
    <location>
        <begin position="122"/>
        <end position="123"/>
    </location>
    <ligand>
        <name>S-adenosyl-L-methionine</name>
        <dbReference type="ChEBI" id="CHEBI:59789"/>
    </ligand>
</feature>
<keyword evidence="4 5" id="KW-0949">S-adenosyl-L-methionine</keyword>
<dbReference type="NCBIfam" id="NF001244">
    <property type="entry name" value="PRK00216.1-5"/>
    <property type="match status" value="1"/>
</dbReference>
<accession>A0A380ZVQ0</accession>
<comment type="function">
    <text evidence="5">Methyltransferase required for the conversion of demethylmenaquinol (DMKH2) to menaquinol (MKH2).</text>
</comment>
<dbReference type="NCBIfam" id="TIGR01934">
    <property type="entry name" value="MenG_MenH_UbiE"/>
    <property type="match status" value="1"/>
</dbReference>
<keyword evidence="2 5" id="KW-0489">Methyltransferase</keyword>
<keyword evidence="1 5" id="KW-0474">Menaquinone biosynthesis</keyword>
<dbReference type="PROSITE" id="PS01183">
    <property type="entry name" value="UBIE_1"/>
    <property type="match status" value="1"/>
</dbReference>
<dbReference type="SUPFAM" id="SSF53335">
    <property type="entry name" value="S-adenosyl-L-methionine-dependent methyltransferases"/>
    <property type="match status" value="1"/>
</dbReference>
<dbReference type="InterPro" id="IPR004033">
    <property type="entry name" value="UbiE/COQ5_MeTrFase"/>
</dbReference>
<dbReference type="PANTHER" id="PTHR43591:SF24">
    <property type="entry name" value="2-METHOXY-6-POLYPRENYL-1,4-BENZOQUINOL METHYLASE, MITOCHONDRIAL"/>
    <property type="match status" value="1"/>
</dbReference>
<comment type="caution">
    <text evidence="5">Lacks conserved residue(s) required for the propagation of feature annotation.</text>
</comment>
<sequence>MNTTTNNTSHNEVKPYNSGASKKNEVEDMFDNIAPKYDLLNHVLSMKVDTLWRKTLVKMLKTEMPNSVLDVATGTGDLAIAIQKGTDAEITGYDLSQQMLNVGVDKIKKLNLDGKIKMIKGDAEHMPFENDQFDAVTAAFGVRNFENLEKGLSEMRRVVKPNKSVYILEFSKVEGILGPLYMFYFKNILPLIGRLVSKDDRAYTYLPDSVNAFPYGEKMKNILLSVGFKEVKMKKLSLGIATIYKATK</sequence>
<evidence type="ECO:0000256" key="5">
    <source>
        <dbReference type="HAMAP-Rule" id="MF_01813"/>
    </source>
</evidence>
<gene>
    <name evidence="7" type="primary">ubiE</name>
    <name evidence="5" type="synonym">menG</name>
    <name evidence="7" type="ORF">NCTC11661_02014</name>
</gene>
<dbReference type="Pfam" id="PF01209">
    <property type="entry name" value="Ubie_methyltran"/>
    <property type="match status" value="1"/>
</dbReference>
<comment type="similarity">
    <text evidence="5">Belongs to the class I-like SAM-binding methyltransferase superfamily. MenG/UbiE family.</text>
</comment>
<evidence type="ECO:0000256" key="2">
    <source>
        <dbReference type="ARBA" id="ARBA00022603"/>
    </source>
</evidence>
<feature type="binding site" evidence="5">
    <location>
        <position position="94"/>
    </location>
    <ligand>
        <name>S-adenosyl-L-methionine</name>
        <dbReference type="ChEBI" id="CHEBI:59789"/>
    </ligand>
</feature>
<evidence type="ECO:0000256" key="3">
    <source>
        <dbReference type="ARBA" id="ARBA00022679"/>
    </source>
</evidence>
<comment type="catalytic activity">
    <reaction evidence="5">
        <text>a 2-demethylmenaquinol + S-adenosyl-L-methionine = a menaquinol + S-adenosyl-L-homocysteine + H(+)</text>
        <dbReference type="Rhea" id="RHEA:42640"/>
        <dbReference type="Rhea" id="RHEA-COMP:9539"/>
        <dbReference type="Rhea" id="RHEA-COMP:9563"/>
        <dbReference type="ChEBI" id="CHEBI:15378"/>
        <dbReference type="ChEBI" id="CHEBI:18151"/>
        <dbReference type="ChEBI" id="CHEBI:55437"/>
        <dbReference type="ChEBI" id="CHEBI:57856"/>
        <dbReference type="ChEBI" id="CHEBI:59789"/>
        <dbReference type="EC" id="2.1.1.163"/>
    </reaction>
</comment>
<feature type="binding site" evidence="5">
    <location>
        <position position="75"/>
    </location>
    <ligand>
        <name>S-adenosyl-L-methionine</name>
        <dbReference type="ChEBI" id="CHEBI:59789"/>
    </ligand>
</feature>
<keyword evidence="3 5" id="KW-0808">Transferase</keyword>
<dbReference type="EC" id="2.1.1.163" evidence="5"/>
<organism evidence="7 8">
    <name type="scientific">Bergeyella zoohelcum</name>
    <dbReference type="NCBI Taxonomy" id="1015"/>
    <lineage>
        <taxon>Bacteria</taxon>
        <taxon>Pseudomonadati</taxon>
        <taxon>Bacteroidota</taxon>
        <taxon>Flavobacteriia</taxon>
        <taxon>Flavobacteriales</taxon>
        <taxon>Weeksellaceae</taxon>
        <taxon>Bergeyella</taxon>
    </lineage>
</organism>
<evidence type="ECO:0000313" key="7">
    <source>
        <dbReference type="EMBL" id="SUV52868.1"/>
    </source>
</evidence>